<dbReference type="Proteomes" id="UP001159363">
    <property type="component" value="Chromosome 9"/>
</dbReference>
<comment type="caution">
    <text evidence="1">The sequence shown here is derived from an EMBL/GenBank/DDBJ whole genome shotgun (WGS) entry which is preliminary data.</text>
</comment>
<evidence type="ECO:0000313" key="1">
    <source>
        <dbReference type="EMBL" id="KAJ8874003.1"/>
    </source>
</evidence>
<reference evidence="1 2" key="1">
    <citation type="submission" date="2023-02" db="EMBL/GenBank/DDBJ databases">
        <title>LHISI_Scaffold_Assembly.</title>
        <authorList>
            <person name="Stuart O.P."/>
            <person name="Cleave R."/>
            <person name="Magrath M.J.L."/>
            <person name="Mikheyev A.S."/>
        </authorList>
    </citation>
    <scope>NUCLEOTIDE SEQUENCE [LARGE SCALE GENOMIC DNA]</scope>
    <source>
        <strain evidence="1">Daus_M_001</strain>
        <tissue evidence="1">Leg muscle</tissue>
    </source>
</reference>
<keyword evidence="2" id="KW-1185">Reference proteome</keyword>
<sequence>MSRCYRYFLTRKKVPQVANARLLTWSMILFSYQYKIKYKKGFFLSRLPNNCLVALPDDYDCKFIYMSTPLVSHKEVACLT</sequence>
<gene>
    <name evidence="1" type="ORF">PR048_024843</name>
</gene>
<evidence type="ECO:0000313" key="2">
    <source>
        <dbReference type="Proteomes" id="UP001159363"/>
    </source>
</evidence>
<proteinExistence type="predicted"/>
<name>A0ABQ9GPR2_9NEOP</name>
<organism evidence="1 2">
    <name type="scientific">Dryococelus australis</name>
    <dbReference type="NCBI Taxonomy" id="614101"/>
    <lineage>
        <taxon>Eukaryota</taxon>
        <taxon>Metazoa</taxon>
        <taxon>Ecdysozoa</taxon>
        <taxon>Arthropoda</taxon>
        <taxon>Hexapoda</taxon>
        <taxon>Insecta</taxon>
        <taxon>Pterygota</taxon>
        <taxon>Neoptera</taxon>
        <taxon>Polyneoptera</taxon>
        <taxon>Phasmatodea</taxon>
        <taxon>Verophasmatodea</taxon>
        <taxon>Anareolatae</taxon>
        <taxon>Phasmatidae</taxon>
        <taxon>Eurycanthinae</taxon>
        <taxon>Dryococelus</taxon>
    </lineage>
</organism>
<protein>
    <submittedName>
        <fullName evidence="1">Uncharacterized protein</fullName>
    </submittedName>
</protein>
<dbReference type="EMBL" id="JARBHB010000010">
    <property type="protein sequence ID" value="KAJ8874003.1"/>
    <property type="molecule type" value="Genomic_DNA"/>
</dbReference>
<accession>A0ABQ9GPR2</accession>